<dbReference type="OrthoDB" id="2342176at2759"/>
<keyword evidence="1" id="KW-0732">Signal</keyword>
<evidence type="ECO:0000313" key="3">
    <source>
        <dbReference type="Proteomes" id="UP000027002"/>
    </source>
</evidence>
<sequence>MAYPRLGLPSLLLAVTMLFATFSCGHAQSAPPSAAASRDTAASRMSKRAEAVGSSCSPEGQWNCMTRSFQRCASGQWSAVMNCASGTICTPSGHTVEFRVQRDGGADGSWGASGSGGGFTTSSAGRKGVDGSLAIGLLALASWRTLAG</sequence>
<evidence type="ECO:0008006" key="4">
    <source>
        <dbReference type="Google" id="ProtNLM"/>
    </source>
</evidence>
<reference evidence="2" key="1">
    <citation type="submission" date="2020-03" db="EMBL/GenBank/DDBJ databases">
        <title>A mixture of massive structural variations and highly conserved coding sequences in Ustilaginoidea virens genome.</title>
        <authorList>
            <person name="Zhang K."/>
            <person name="Zhao Z."/>
            <person name="Zhang Z."/>
            <person name="Li Y."/>
            <person name="Hsiang T."/>
            <person name="Sun W."/>
        </authorList>
    </citation>
    <scope>NUCLEOTIDE SEQUENCE</scope>
    <source>
        <strain evidence="2">UV-8b</strain>
    </source>
</reference>
<organism evidence="2 3">
    <name type="scientific">Ustilaginoidea virens</name>
    <name type="common">Rice false smut fungus</name>
    <name type="synonym">Villosiclava virens</name>
    <dbReference type="NCBI Taxonomy" id="1159556"/>
    <lineage>
        <taxon>Eukaryota</taxon>
        <taxon>Fungi</taxon>
        <taxon>Dikarya</taxon>
        <taxon>Ascomycota</taxon>
        <taxon>Pezizomycotina</taxon>
        <taxon>Sordariomycetes</taxon>
        <taxon>Hypocreomycetidae</taxon>
        <taxon>Hypocreales</taxon>
        <taxon>Clavicipitaceae</taxon>
        <taxon>Ustilaginoidea</taxon>
    </lineage>
</organism>
<dbReference type="PROSITE" id="PS51257">
    <property type="entry name" value="PROKAR_LIPOPROTEIN"/>
    <property type="match status" value="1"/>
</dbReference>
<accession>A0A8E5HNZ2</accession>
<feature type="signal peptide" evidence="1">
    <location>
        <begin position="1"/>
        <end position="27"/>
    </location>
</feature>
<keyword evidence="3" id="KW-1185">Reference proteome</keyword>
<protein>
    <recommendedName>
        <fullName evidence="4">Extracellular protein</fullName>
    </recommendedName>
</protein>
<dbReference type="KEGG" id="uvi:66063797"/>
<name>A0A8E5HNZ2_USTVR</name>
<dbReference type="GeneID" id="66063797"/>
<dbReference type="RefSeq" id="XP_042996451.1">
    <property type="nucleotide sequence ID" value="XM_043140517.1"/>
</dbReference>
<evidence type="ECO:0000256" key="1">
    <source>
        <dbReference type="SAM" id="SignalP"/>
    </source>
</evidence>
<evidence type="ECO:0000313" key="2">
    <source>
        <dbReference type="EMBL" id="QUC18778.1"/>
    </source>
</evidence>
<proteinExistence type="predicted"/>
<gene>
    <name evidence="2" type="ORF">UV8b_03019</name>
</gene>
<dbReference type="AlphaFoldDB" id="A0A8E5HNZ2"/>
<feature type="chain" id="PRO_5034405995" description="Extracellular protein" evidence="1">
    <location>
        <begin position="28"/>
        <end position="148"/>
    </location>
</feature>
<dbReference type="EMBL" id="CP072754">
    <property type="protein sequence ID" value="QUC18778.1"/>
    <property type="molecule type" value="Genomic_DNA"/>
</dbReference>
<dbReference type="Proteomes" id="UP000027002">
    <property type="component" value="Chromosome 2"/>
</dbReference>